<gene>
    <name evidence="1" type="ORF">GKC41_00575</name>
</gene>
<organism evidence="1 2">
    <name type="scientific">Bifidobacterium asteroides</name>
    <dbReference type="NCBI Taxonomy" id="1684"/>
    <lineage>
        <taxon>Bacteria</taxon>
        <taxon>Bacillati</taxon>
        <taxon>Actinomycetota</taxon>
        <taxon>Actinomycetes</taxon>
        <taxon>Bifidobacteriales</taxon>
        <taxon>Bifidobacteriaceae</taxon>
        <taxon>Bifidobacterium</taxon>
    </lineage>
</organism>
<dbReference type="AlphaFoldDB" id="A0A6N7TWD5"/>
<dbReference type="OrthoDB" id="4221532at2"/>
<dbReference type="RefSeq" id="WP_154312476.1">
    <property type="nucleotide sequence ID" value="NZ_WKKW01000001.1"/>
</dbReference>
<protein>
    <submittedName>
        <fullName evidence="1">Uncharacterized protein</fullName>
    </submittedName>
</protein>
<reference evidence="1 2" key="1">
    <citation type="submission" date="2019-11" db="EMBL/GenBank/DDBJ databases">
        <title>Draft Genome Sequence of Plant Growth-Promoting Rhizosphere-Associated Bacteria.</title>
        <authorList>
            <person name="Vasilyev I.Y."/>
            <person name="Radchenko V."/>
            <person name="Ilnitskaya E.V."/>
        </authorList>
    </citation>
    <scope>NUCLEOTIDE SEQUENCE [LARGE SCALE GENOMIC DNA]</scope>
    <source>
        <strain evidence="1 2">VRA_9sq_n</strain>
    </source>
</reference>
<name>A0A6N7TWD5_9BIFI</name>
<proteinExistence type="predicted"/>
<comment type="caution">
    <text evidence="1">The sequence shown here is derived from an EMBL/GenBank/DDBJ whole genome shotgun (WGS) entry which is preliminary data.</text>
</comment>
<evidence type="ECO:0000313" key="1">
    <source>
        <dbReference type="EMBL" id="MSD90170.1"/>
    </source>
</evidence>
<evidence type="ECO:0000313" key="2">
    <source>
        <dbReference type="Proteomes" id="UP000436357"/>
    </source>
</evidence>
<dbReference type="Proteomes" id="UP000436357">
    <property type="component" value="Unassembled WGS sequence"/>
</dbReference>
<dbReference type="EMBL" id="WKKW01000001">
    <property type="protein sequence ID" value="MSD90170.1"/>
    <property type="molecule type" value="Genomic_DNA"/>
</dbReference>
<accession>A0A6N7TWD5</accession>
<sequence>MSTQYSLHAIRQKYKETHPGVTDTIDFTVQDGEDARVYHIEHPLLQSNKTKEAVTAASTDIDMAKAVLGDQWDDFLADGGQVSDVMLLLNEIGEQMEATTPDGVPTRR</sequence>